<accession>A0A844W359</accession>
<gene>
    <name evidence="6" type="ORF">GLS40_09340</name>
</gene>
<dbReference type="PANTHER" id="PTHR44846">
    <property type="entry name" value="MANNOSYL-D-GLYCERATE TRANSPORT/METABOLISM SYSTEM REPRESSOR MNGR-RELATED"/>
    <property type="match status" value="1"/>
</dbReference>
<comment type="caution">
    <text evidence="6">The sequence shown here is derived from an EMBL/GenBank/DDBJ whole genome shotgun (WGS) entry which is preliminary data.</text>
</comment>
<dbReference type="CDD" id="cd07377">
    <property type="entry name" value="WHTH_GntR"/>
    <property type="match status" value="1"/>
</dbReference>
<reference evidence="6 7" key="1">
    <citation type="submission" date="2019-11" db="EMBL/GenBank/DDBJ databases">
        <title>Pseudooceanicola pacifica sp. nov., isolated from deep-sea sediment of the Pacific Ocean.</title>
        <authorList>
            <person name="Lyu L."/>
        </authorList>
    </citation>
    <scope>NUCLEOTIDE SEQUENCE [LARGE SCALE GENOMIC DNA]</scope>
    <source>
        <strain evidence="6 7">216_PA32_1</strain>
    </source>
</reference>
<dbReference type="GO" id="GO:0003700">
    <property type="term" value="F:DNA-binding transcription factor activity"/>
    <property type="evidence" value="ECO:0007669"/>
    <property type="project" value="InterPro"/>
</dbReference>
<name>A0A844W359_9RHOB</name>
<dbReference type="PANTHER" id="PTHR44846:SF1">
    <property type="entry name" value="MANNOSYL-D-GLYCERATE TRANSPORT_METABOLISM SYSTEM REPRESSOR MNGR-RELATED"/>
    <property type="match status" value="1"/>
</dbReference>
<dbReference type="InterPro" id="IPR036390">
    <property type="entry name" value="WH_DNA-bd_sf"/>
</dbReference>
<keyword evidence="1" id="KW-0805">Transcription regulation</keyword>
<sequence>MGVDRLKGRTSNPPGNSRPCWSAGVGGVRGREAQGMAMDFELRTKGKLYLEIAELFRQKILSGAWPAGHKLGSLQSLATDFGVSLITIRQAVADLRGEGLLVSRHGVGTFVAEDARRRERLNLQVDWQSMPSPIDQSDRDARLLDFDAAAQFPGQGDCVWMKRLHSRGDMPYAIVDIRLARRVFDLDPDGFRDRMVLPLLRRLYPEAESLVRQQTLTLDSADQEVSRLLGIPLNAPVGCLERTLTTPGGDLLYSGLVTYRGDMVRLEMSF</sequence>
<evidence type="ECO:0000256" key="3">
    <source>
        <dbReference type="ARBA" id="ARBA00023163"/>
    </source>
</evidence>
<dbReference type="SMART" id="SM00345">
    <property type="entry name" value="HTH_GNTR"/>
    <property type="match status" value="1"/>
</dbReference>
<evidence type="ECO:0000256" key="2">
    <source>
        <dbReference type="ARBA" id="ARBA00023125"/>
    </source>
</evidence>
<evidence type="ECO:0000313" key="6">
    <source>
        <dbReference type="EMBL" id="MWB78227.1"/>
    </source>
</evidence>
<proteinExistence type="predicted"/>
<evidence type="ECO:0000259" key="5">
    <source>
        <dbReference type="PROSITE" id="PS50949"/>
    </source>
</evidence>
<dbReference type="SUPFAM" id="SSF46785">
    <property type="entry name" value="Winged helix' DNA-binding domain"/>
    <property type="match status" value="1"/>
</dbReference>
<dbReference type="InterPro" id="IPR050679">
    <property type="entry name" value="Bact_HTH_transcr_reg"/>
</dbReference>
<evidence type="ECO:0000313" key="7">
    <source>
        <dbReference type="Proteomes" id="UP000443843"/>
    </source>
</evidence>
<feature type="domain" description="HTH gntR-type" evidence="5">
    <location>
        <begin position="46"/>
        <end position="114"/>
    </location>
</feature>
<dbReference type="SUPFAM" id="SSF64288">
    <property type="entry name" value="Chorismate lyase-like"/>
    <property type="match status" value="1"/>
</dbReference>
<dbReference type="EMBL" id="WNXQ01000004">
    <property type="protein sequence ID" value="MWB78227.1"/>
    <property type="molecule type" value="Genomic_DNA"/>
</dbReference>
<dbReference type="Pfam" id="PF07702">
    <property type="entry name" value="UTRA"/>
    <property type="match status" value="1"/>
</dbReference>
<dbReference type="InterPro" id="IPR011663">
    <property type="entry name" value="UTRA"/>
</dbReference>
<organism evidence="6 7">
    <name type="scientific">Pseudooceanicola pacificus</name>
    <dbReference type="NCBI Taxonomy" id="2676438"/>
    <lineage>
        <taxon>Bacteria</taxon>
        <taxon>Pseudomonadati</taxon>
        <taxon>Pseudomonadota</taxon>
        <taxon>Alphaproteobacteria</taxon>
        <taxon>Rhodobacterales</taxon>
        <taxon>Paracoccaceae</taxon>
        <taxon>Pseudooceanicola</taxon>
    </lineage>
</organism>
<dbReference type="Pfam" id="PF00392">
    <property type="entry name" value="GntR"/>
    <property type="match status" value="1"/>
</dbReference>
<keyword evidence="2" id="KW-0238">DNA-binding</keyword>
<feature type="region of interest" description="Disordered" evidence="4">
    <location>
        <begin position="1"/>
        <end position="23"/>
    </location>
</feature>
<keyword evidence="7" id="KW-1185">Reference proteome</keyword>
<protein>
    <submittedName>
        <fullName evidence="6">GntR family transcriptional regulator</fullName>
    </submittedName>
</protein>
<evidence type="ECO:0000256" key="4">
    <source>
        <dbReference type="SAM" id="MobiDB-lite"/>
    </source>
</evidence>
<dbReference type="InterPro" id="IPR000524">
    <property type="entry name" value="Tscrpt_reg_HTH_GntR"/>
</dbReference>
<dbReference type="GO" id="GO:0003677">
    <property type="term" value="F:DNA binding"/>
    <property type="evidence" value="ECO:0007669"/>
    <property type="project" value="UniProtKB-KW"/>
</dbReference>
<dbReference type="Proteomes" id="UP000443843">
    <property type="component" value="Unassembled WGS sequence"/>
</dbReference>
<dbReference type="InterPro" id="IPR036388">
    <property type="entry name" value="WH-like_DNA-bd_sf"/>
</dbReference>
<dbReference type="GO" id="GO:0045892">
    <property type="term" value="P:negative regulation of DNA-templated transcription"/>
    <property type="evidence" value="ECO:0007669"/>
    <property type="project" value="TreeGrafter"/>
</dbReference>
<dbReference type="Gene3D" id="1.10.10.10">
    <property type="entry name" value="Winged helix-like DNA-binding domain superfamily/Winged helix DNA-binding domain"/>
    <property type="match status" value="1"/>
</dbReference>
<keyword evidence="3" id="KW-0804">Transcription</keyword>
<evidence type="ECO:0000256" key="1">
    <source>
        <dbReference type="ARBA" id="ARBA00023015"/>
    </source>
</evidence>
<dbReference type="PROSITE" id="PS50949">
    <property type="entry name" value="HTH_GNTR"/>
    <property type="match status" value="1"/>
</dbReference>
<dbReference type="InterPro" id="IPR028978">
    <property type="entry name" value="Chorismate_lyase_/UTRA_dom_sf"/>
</dbReference>
<dbReference type="SMART" id="SM00866">
    <property type="entry name" value="UTRA"/>
    <property type="match status" value="1"/>
</dbReference>
<dbReference type="AlphaFoldDB" id="A0A844W359"/>
<dbReference type="Gene3D" id="3.40.1410.10">
    <property type="entry name" value="Chorismate lyase-like"/>
    <property type="match status" value="1"/>
</dbReference>